<dbReference type="Proteomes" id="UP000602442">
    <property type="component" value="Unassembled WGS sequence"/>
</dbReference>
<evidence type="ECO:0000313" key="2">
    <source>
        <dbReference type="EMBL" id="MBH5322223.1"/>
    </source>
</evidence>
<proteinExistence type="predicted"/>
<protein>
    <submittedName>
        <fullName evidence="2">Uncharacterized protein</fullName>
    </submittedName>
</protein>
<sequence length="272" mass="28846">MPHLRDRLPALAALAIPVLVGAAWMTLAGAPAHYAVTNLGVLAVMLVWIAVGRGPHTSLSRHMLLAALLVILVSPIWIGPEMTSVTGHRVARWFPLGSLNLHTGMIAAPALAVLAARHRYGAAFLLLGVGAAFLQPDAATGFALTIAAVGIHHVKRDWKYAVAAILGFLASIQMTLRGELPPQHFIERVLVDAASDNIFAAIALGTALLAAFLIMLFALPLSREKRFAIGGTLFGFSMIAMMSSYPYPLIGYGAAPIIGFGLALGLKRIPRR</sequence>
<feature type="transmembrane region" description="Helical" evidence="1">
    <location>
        <begin position="99"/>
        <end position="116"/>
    </location>
</feature>
<organism evidence="2 3">
    <name type="scientific">Aurantiacibacter sediminis</name>
    <dbReference type="NCBI Taxonomy" id="2793064"/>
    <lineage>
        <taxon>Bacteria</taxon>
        <taxon>Pseudomonadati</taxon>
        <taxon>Pseudomonadota</taxon>
        <taxon>Alphaproteobacteria</taxon>
        <taxon>Sphingomonadales</taxon>
        <taxon>Erythrobacteraceae</taxon>
        <taxon>Aurantiacibacter</taxon>
    </lineage>
</organism>
<dbReference type="EMBL" id="JAEANY010000002">
    <property type="protein sequence ID" value="MBH5322223.1"/>
    <property type="molecule type" value="Genomic_DNA"/>
</dbReference>
<gene>
    <name evidence="2" type="ORF">I5L03_06450</name>
</gene>
<keyword evidence="1" id="KW-0472">Membrane</keyword>
<reference evidence="2 3" key="1">
    <citation type="submission" date="2020-11" db="EMBL/GenBank/DDBJ databases">
        <title>Erythrobacter sediminis sp. nov., a marine bacterium from a tidal flat of Garorim Bay.</title>
        <authorList>
            <person name="Kim D."/>
            <person name="Yoo Y."/>
            <person name="Kim J.-J."/>
        </authorList>
    </citation>
    <scope>NUCLEOTIDE SEQUENCE [LARGE SCALE GENOMIC DNA]</scope>
    <source>
        <strain evidence="2 3">JGD-13</strain>
    </source>
</reference>
<evidence type="ECO:0000313" key="3">
    <source>
        <dbReference type="Proteomes" id="UP000602442"/>
    </source>
</evidence>
<feature type="transmembrane region" description="Helical" evidence="1">
    <location>
        <begin position="32"/>
        <end position="51"/>
    </location>
</feature>
<keyword evidence="1" id="KW-0812">Transmembrane</keyword>
<keyword evidence="1" id="KW-1133">Transmembrane helix</keyword>
<comment type="caution">
    <text evidence="2">The sequence shown here is derived from an EMBL/GenBank/DDBJ whole genome shotgun (WGS) entry which is preliminary data.</text>
</comment>
<feature type="transmembrane region" description="Helical" evidence="1">
    <location>
        <begin position="249"/>
        <end position="266"/>
    </location>
</feature>
<dbReference type="RefSeq" id="WP_197920932.1">
    <property type="nucleotide sequence ID" value="NZ_CAWPTA010000007.1"/>
</dbReference>
<keyword evidence="3" id="KW-1185">Reference proteome</keyword>
<feature type="transmembrane region" description="Helical" evidence="1">
    <location>
        <begin position="198"/>
        <end position="219"/>
    </location>
</feature>
<evidence type="ECO:0000256" key="1">
    <source>
        <dbReference type="SAM" id="Phobius"/>
    </source>
</evidence>
<name>A0ABS0N2N4_9SPHN</name>
<accession>A0ABS0N2N4</accession>
<feature type="transmembrane region" description="Helical" evidence="1">
    <location>
        <begin position="226"/>
        <end position="243"/>
    </location>
</feature>
<feature type="transmembrane region" description="Helical" evidence="1">
    <location>
        <begin position="63"/>
        <end position="79"/>
    </location>
</feature>